<dbReference type="RefSeq" id="WP_260791634.1">
    <property type="nucleotide sequence ID" value="NZ_CP093313.1"/>
</dbReference>
<proteinExistence type="inferred from homology"/>
<dbReference type="Pfam" id="PF09594">
    <property type="entry name" value="GT87"/>
    <property type="match status" value="1"/>
</dbReference>
<dbReference type="KEGG" id="orp:MOP44_17955"/>
<evidence type="ECO:0000256" key="4">
    <source>
        <dbReference type="ARBA" id="ARBA00022692"/>
    </source>
</evidence>
<evidence type="ECO:0000313" key="9">
    <source>
        <dbReference type="EMBL" id="UWZ82450.1"/>
    </source>
</evidence>
<keyword evidence="5 8" id="KW-1133">Transmembrane helix</keyword>
<keyword evidence="10" id="KW-1185">Reference proteome</keyword>
<feature type="transmembrane region" description="Helical" evidence="8">
    <location>
        <begin position="222"/>
        <end position="241"/>
    </location>
</feature>
<accession>A0A9J7BL09</accession>
<reference evidence="9" key="1">
    <citation type="submission" date="2021-04" db="EMBL/GenBank/DDBJ databases">
        <title>Phylogenetic analysis of Acidobacteriaceae.</title>
        <authorList>
            <person name="Qiu L."/>
            <person name="Zhang Q."/>
        </authorList>
    </citation>
    <scope>NUCLEOTIDE SEQUENCE</scope>
    <source>
        <strain evidence="9">DSM 25168</strain>
    </source>
</reference>
<dbReference type="GO" id="GO:0005886">
    <property type="term" value="C:plasma membrane"/>
    <property type="evidence" value="ECO:0007669"/>
    <property type="project" value="UniProtKB-SubCell"/>
</dbReference>
<keyword evidence="3" id="KW-0808">Transferase</keyword>
<evidence type="ECO:0000256" key="7">
    <source>
        <dbReference type="ARBA" id="ARBA00024033"/>
    </source>
</evidence>
<feature type="transmembrane region" description="Helical" evidence="8">
    <location>
        <begin position="294"/>
        <end position="312"/>
    </location>
</feature>
<evidence type="ECO:0000256" key="1">
    <source>
        <dbReference type="ARBA" id="ARBA00004651"/>
    </source>
</evidence>
<evidence type="ECO:0000313" key="10">
    <source>
        <dbReference type="Proteomes" id="UP001059380"/>
    </source>
</evidence>
<name>A0A9J7BL09_9BACT</name>
<feature type="transmembrane region" description="Helical" evidence="8">
    <location>
        <begin position="183"/>
        <end position="210"/>
    </location>
</feature>
<keyword evidence="6 8" id="KW-0472">Membrane</keyword>
<dbReference type="Proteomes" id="UP001059380">
    <property type="component" value="Chromosome"/>
</dbReference>
<evidence type="ECO:0000256" key="8">
    <source>
        <dbReference type="SAM" id="Phobius"/>
    </source>
</evidence>
<feature type="transmembrane region" description="Helical" evidence="8">
    <location>
        <begin position="114"/>
        <end position="137"/>
    </location>
</feature>
<dbReference type="AlphaFoldDB" id="A0A9J7BL09"/>
<comment type="similarity">
    <text evidence="7">Belongs to the glycosyltransferase 87 family.</text>
</comment>
<feature type="transmembrane region" description="Helical" evidence="8">
    <location>
        <begin position="144"/>
        <end position="177"/>
    </location>
</feature>
<evidence type="ECO:0000256" key="3">
    <source>
        <dbReference type="ARBA" id="ARBA00022679"/>
    </source>
</evidence>
<feature type="transmembrane region" description="Helical" evidence="8">
    <location>
        <begin position="409"/>
        <end position="432"/>
    </location>
</feature>
<dbReference type="InterPro" id="IPR018584">
    <property type="entry name" value="GT87"/>
</dbReference>
<organism evidence="9 10">
    <name type="scientific">Occallatibacter riparius</name>
    <dbReference type="NCBI Taxonomy" id="1002689"/>
    <lineage>
        <taxon>Bacteria</taxon>
        <taxon>Pseudomonadati</taxon>
        <taxon>Acidobacteriota</taxon>
        <taxon>Terriglobia</taxon>
        <taxon>Terriglobales</taxon>
        <taxon>Acidobacteriaceae</taxon>
        <taxon>Occallatibacter</taxon>
    </lineage>
</organism>
<keyword evidence="2" id="KW-1003">Cell membrane</keyword>
<protein>
    <submittedName>
        <fullName evidence="9">DUF2029 domain-containing protein</fullName>
    </submittedName>
</protein>
<evidence type="ECO:0000256" key="6">
    <source>
        <dbReference type="ARBA" id="ARBA00023136"/>
    </source>
</evidence>
<keyword evidence="4 8" id="KW-0812">Transmembrane</keyword>
<evidence type="ECO:0000256" key="2">
    <source>
        <dbReference type="ARBA" id="ARBA00022475"/>
    </source>
</evidence>
<feature type="transmembrane region" description="Helical" evidence="8">
    <location>
        <begin position="369"/>
        <end position="389"/>
    </location>
</feature>
<feature type="transmembrane region" description="Helical" evidence="8">
    <location>
        <begin position="17"/>
        <end position="35"/>
    </location>
</feature>
<gene>
    <name evidence="9" type="ORF">MOP44_17955</name>
</gene>
<dbReference type="GO" id="GO:0016758">
    <property type="term" value="F:hexosyltransferase activity"/>
    <property type="evidence" value="ECO:0007669"/>
    <property type="project" value="InterPro"/>
</dbReference>
<comment type="subcellular location">
    <subcellularLocation>
        <location evidence="1">Cell membrane</location>
        <topology evidence="1">Multi-pass membrane protein</topology>
    </subcellularLocation>
</comment>
<feature type="transmembrane region" description="Helical" evidence="8">
    <location>
        <begin position="89"/>
        <end position="108"/>
    </location>
</feature>
<sequence length="457" mass="50002">MIQSPREELLSPSRKGALFYFVVGAVLFLLLGLLAHNMPGQQNCDFKALYTASKAFLQHHDPYRQANLVRAYQSLYPGYHPILSQVDTIYVNLPSTVVLLAPFALLPWTAAQVLWSALTAVSVIFAAWLMWDLAYVWSPRVAGILTFVVLSGSQALLFVGNPAGLVIGLVTIGAWCFVREKNVAIGVACMAIALLIKPQDAGFIWLYFLLIGGRSRRRALQTLAIVIPVACWAAISIAQISPDWMIELRQNLMTTMGPEQVNNPLATRVDPLWPGSMIVSLQTVTGVFWTDPRIYNGVAYLVLVPLIVFWALKSKGSRPDPARAWIALATIVPLSMLAGYHRQHDTRLLLLALPACAMLAARKDRVGRLAVVFTSIAALASSNLVLPLFGHVSYGLRDRMPGLGGKLLYAIVGRPVPLALLVMSGFYCWLLLRPALLRDADLSVGRIEEDGPGVAVI</sequence>
<dbReference type="EMBL" id="CP093313">
    <property type="protein sequence ID" value="UWZ82450.1"/>
    <property type="molecule type" value="Genomic_DNA"/>
</dbReference>
<feature type="transmembrane region" description="Helical" evidence="8">
    <location>
        <begin position="324"/>
        <end position="340"/>
    </location>
</feature>
<evidence type="ECO:0000256" key="5">
    <source>
        <dbReference type="ARBA" id="ARBA00022989"/>
    </source>
</evidence>